<comment type="similarity">
    <text evidence="1 8">Belongs to the peptidase M3 family.</text>
</comment>
<dbReference type="STRING" id="139825.A0A401GRV4"/>
<dbReference type="GO" id="GO:0046872">
    <property type="term" value="F:metal ion binding"/>
    <property type="evidence" value="ECO:0007669"/>
    <property type="project" value="UniProtKB-UniRule"/>
</dbReference>
<accession>A0A401GRV4</accession>
<organism evidence="10 11">
    <name type="scientific">Sparassis crispa</name>
    <dbReference type="NCBI Taxonomy" id="139825"/>
    <lineage>
        <taxon>Eukaryota</taxon>
        <taxon>Fungi</taxon>
        <taxon>Dikarya</taxon>
        <taxon>Basidiomycota</taxon>
        <taxon>Agaricomycotina</taxon>
        <taxon>Agaricomycetes</taxon>
        <taxon>Polyporales</taxon>
        <taxon>Sparassidaceae</taxon>
        <taxon>Sparassis</taxon>
    </lineage>
</organism>
<sequence>MASLNPPQAPPTWTHSAADVLALTKEAIARDRELNDRIGALTPADCNFTSVFAALAQGEAQIDSIVEPLSFYQNVSPSKELRDASNDAEVMVRDYGVDASMRLDVFQAKLAAEKNIKESNVKLSPEEIRLVEKMILDGRRSGLALPDKERDELMRLQKELSQTCLQFSRNFNEENGFVSFTLEELKGVPADVVSGYTKRTEGDKELYDVTFKTPDIFPVFKFAENPETRRIAYERREGRLDVNAPILSKALELRRQIAALLGYDNWADYITEVKMVKNSRGVIDFLADLEQKLRPVGLKDREVLLALKQEEHAEKGYPFDGEFYVWDYSYYDRKFIERSLDLDDQLVKEYFPVSFVVPAILEIYQSLLGVHFVEMKGETWHPEVQQFSVWENDAKDESGFIGFCYLDLFPRASKYSHAAVWPLLPGYQRPDGKRSYPLAAMVANLAKPTPQKPALMRHDDVVTFFHEMGHVFHGLLSRTKYSRFHGTSVARDFVEAPSQMLENWCFEPEVLKRMSRHYETQQPLSPELIDKIIKSRYVNVGLFYLRQLFFANFDIKVHTAKTSSDETELWNKLRESISLVKGGKPTTGQATFNHIASGYDAGYYGYTYSLVFASDMYATVFKKGPLDPALGQRYREKILQPGGSREELVSLEEFLGRPPNSEAFIKELFGHTSAASPNL</sequence>
<dbReference type="InterPro" id="IPR024080">
    <property type="entry name" value="Neurolysin/TOP_N"/>
</dbReference>
<evidence type="ECO:0000256" key="7">
    <source>
        <dbReference type="ARBA" id="ARBA00025208"/>
    </source>
</evidence>
<dbReference type="FunFam" id="3.40.390.10:FF:000006">
    <property type="entry name" value="Thimet oligopeptidase 1"/>
    <property type="match status" value="1"/>
</dbReference>
<evidence type="ECO:0000256" key="2">
    <source>
        <dbReference type="ARBA" id="ARBA00022670"/>
    </source>
</evidence>
<dbReference type="PANTHER" id="PTHR11804">
    <property type="entry name" value="PROTEASE M3 THIMET OLIGOPEPTIDASE-RELATED"/>
    <property type="match status" value="1"/>
</dbReference>
<name>A0A401GRV4_9APHY</name>
<dbReference type="EMBL" id="BFAD01000007">
    <property type="protein sequence ID" value="GBE84946.1"/>
    <property type="molecule type" value="Genomic_DNA"/>
</dbReference>
<keyword evidence="2 8" id="KW-0645">Protease</keyword>
<dbReference type="RefSeq" id="XP_027615859.1">
    <property type="nucleotide sequence ID" value="XM_027760058.1"/>
</dbReference>
<dbReference type="GO" id="GO:0004222">
    <property type="term" value="F:metalloendopeptidase activity"/>
    <property type="evidence" value="ECO:0007669"/>
    <property type="project" value="InterPro"/>
</dbReference>
<evidence type="ECO:0000256" key="3">
    <source>
        <dbReference type="ARBA" id="ARBA00022723"/>
    </source>
</evidence>
<dbReference type="InterPro" id="IPR045090">
    <property type="entry name" value="Pept_M3A_M3B"/>
</dbReference>
<comment type="caution">
    <text evidence="10">The sequence shown here is derived from an EMBL/GenBank/DDBJ whole genome shotgun (WGS) entry which is preliminary data.</text>
</comment>
<keyword evidence="5 8" id="KW-0862">Zinc</keyword>
<feature type="domain" description="Peptidase M3A/M3B catalytic" evidence="9">
    <location>
        <begin position="221"/>
        <end position="667"/>
    </location>
</feature>
<dbReference type="Proteomes" id="UP000287166">
    <property type="component" value="Unassembled WGS sequence"/>
</dbReference>
<dbReference type="PANTHER" id="PTHR11804:SF84">
    <property type="entry name" value="SACCHAROLYSIN"/>
    <property type="match status" value="1"/>
</dbReference>
<keyword evidence="11" id="KW-1185">Reference proteome</keyword>
<evidence type="ECO:0000313" key="11">
    <source>
        <dbReference type="Proteomes" id="UP000287166"/>
    </source>
</evidence>
<dbReference type="AlphaFoldDB" id="A0A401GRV4"/>
<evidence type="ECO:0000256" key="8">
    <source>
        <dbReference type="RuleBase" id="RU003435"/>
    </source>
</evidence>
<dbReference type="GO" id="GO:0006518">
    <property type="term" value="P:peptide metabolic process"/>
    <property type="evidence" value="ECO:0007669"/>
    <property type="project" value="TreeGrafter"/>
</dbReference>
<dbReference type="CDD" id="cd06455">
    <property type="entry name" value="M3A_TOP"/>
    <property type="match status" value="1"/>
</dbReference>
<dbReference type="Gene3D" id="1.10.1370.10">
    <property type="entry name" value="Neurolysin, domain 3"/>
    <property type="match status" value="1"/>
</dbReference>
<keyword evidence="6 8" id="KW-0482">Metalloprotease</keyword>
<evidence type="ECO:0000256" key="4">
    <source>
        <dbReference type="ARBA" id="ARBA00022801"/>
    </source>
</evidence>
<reference evidence="10 11" key="1">
    <citation type="journal article" date="2018" name="Sci. Rep.">
        <title>Genome sequence of the cauliflower mushroom Sparassis crispa (Hanabiratake) and its association with beneficial usage.</title>
        <authorList>
            <person name="Kiyama R."/>
            <person name="Furutani Y."/>
            <person name="Kawaguchi K."/>
            <person name="Nakanishi T."/>
        </authorList>
    </citation>
    <scope>NUCLEOTIDE SEQUENCE [LARGE SCALE GENOMIC DNA]</scope>
</reference>
<dbReference type="Gene3D" id="1.20.1050.40">
    <property type="entry name" value="Endopeptidase. Chain P, domain 1"/>
    <property type="match status" value="1"/>
</dbReference>
<dbReference type="InterPro" id="IPR024079">
    <property type="entry name" value="MetalloPept_cat_dom_sf"/>
</dbReference>
<dbReference type="OrthoDB" id="534666at2759"/>
<proteinExistence type="inferred from homology"/>
<comment type="function">
    <text evidence="7">Cleaves proteins, imported into the mitochondrion, to their mature size. While most mitochondrial precursor proteins are processed to the mature form in one step by mitochondrial processing peptidase (MPP), the sequential cleavage by MIP of an octapeptide after initial processing by MPP is a required step for a subgroup of nuclear-encoded precursor proteins destined for the matrix or the inner membrane.</text>
</comment>
<protein>
    <submittedName>
        <fullName evidence="10">Saccharolysin</fullName>
    </submittedName>
</protein>
<dbReference type="GO" id="GO:0005758">
    <property type="term" value="C:mitochondrial intermembrane space"/>
    <property type="evidence" value="ECO:0007669"/>
    <property type="project" value="TreeGrafter"/>
</dbReference>
<dbReference type="InterPro" id="IPR001567">
    <property type="entry name" value="Pept_M3A_M3B_dom"/>
</dbReference>
<evidence type="ECO:0000313" key="10">
    <source>
        <dbReference type="EMBL" id="GBE84946.1"/>
    </source>
</evidence>
<evidence type="ECO:0000256" key="6">
    <source>
        <dbReference type="ARBA" id="ARBA00023049"/>
    </source>
</evidence>
<dbReference type="InterPro" id="IPR024077">
    <property type="entry name" value="Neurolysin/TOP_dom2"/>
</dbReference>
<dbReference type="Pfam" id="PF01432">
    <property type="entry name" value="Peptidase_M3"/>
    <property type="match status" value="1"/>
</dbReference>
<evidence type="ECO:0000256" key="5">
    <source>
        <dbReference type="ARBA" id="ARBA00022833"/>
    </source>
</evidence>
<dbReference type="Gene3D" id="3.40.390.10">
    <property type="entry name" value="Collagenase (Catalytic Domain)"/>
    <property type="match status" value="1"/>
</dbReference>
<dbReference type="GO" id="GO:0006508">
    <property type="term" value="P:proteolysis"/>
    <property type="evidence" value="ECO:0007669"/>
    <property type="project" value="UniProtKB-KW"/>
</dbReference>
<dbReference type="SUPFAM" id="SSF55486">
    <property type="entry name" value="Metalloproteases ('zincins'), catalytic domain"/>
    <property type="match status" value="1"/>
</dbReference>
<evidence type="ECO:0000259" key="9">
    <source>
        <dbReference type="Pfam" id="PF01432"/>
    </source>
</evidence>
<dbReference type="GeneID" id="38781863"/>
<keyword evidence="3 8" id="KW-0479">Metal-binding</keyword>
<gene>
    <name evidence="10" type="ORF">SCP_0701280</name>
</gene>
<keyword evidence="4 8" id="KW-0378">Hydrolase</keyword>
<evidence type="ECO:0000256" key="1">
    <source>
        <dbReference type="ARBA" id="ARBA00006040"/>
    </source>
</evidence>
<dbReference type="InParanoid" id="A0A401GRV4"/>
<comment type="cofactor">
    <cofactor evidence="8">
        <name>Zn(2+)</name>
        <dbReference type="ChEBI" id="CHEBI:29105"/>
    </cofactor>
    <text evidence="8">Binds 1 zinc ion.</text>
</comment>